<dbReference type="AlphaFoldDB" id="A0A437MLA5"/>
<keyword evidence="8" id="KW-1185">Reference proteome</keyword>
<dbReference type="PANTHER" id="PTHR30213">
    <property type="entry name" value="INNER MEMBRANE PROTEIN YHJD"/>
    <property type="match status" value="1"/>
</dbReference>
<dbReference type="RefSeq" id="WP_127707018.1">
    <property type="nucleotide sequence ID" value="NZ_SACK01000008.1"/>
</dbReference>
<evidence type="ECO:0000313" key="7">
    <source>
        <dbReference type="EMBL" id="RVT98431.1"/>
    </source>
</evidence>
<evidence type="ECO:0000256" key="6">
    <source>
        <dbReference type="SAM" id="Phobius"/>
    </source>
</evidence>
<feature type="transmembrane region" description="Helical" evidence="6">
    <location>
        <begin position="215"/>
        <end position="238"/>
    </location>
</feature>
<dbReference type="GO" id="GO:0005886">
    <property type="term" value="C:plasma membrane"/>
    <property type="evidence" value="ECO:0007669"/>
    <property type="project" value="UniProtKB-SubCell"/>
</dbReference>
<keyword evidence="4 6" id="KW-1133">Transmembrane helix</keyword>
<organism evidence="7 8">
    <name type="scientific">Mucilaginibacter limnophilus</name>
    <dbReference type="NCBI Taxonomy" id="1932778"/>
    <lineage>
        <taxon>Bacteria</taxon>
        <taxon>Pseudomonadati</taxon>
        <taxon>Bacteroidota</taxon>
        <taxon>Sphingobacteriia</taxon>
        <taxon>Sphingobacteriales</taxon>
        <taxon>Sphingobacteriaceae</taxon>
        <taxon>Mucilaginibacter</taxon>
    </lineage>
</organism>
<evidence type="ECO:0000256" key="4">
    <source>
        <dbReference type="ARBA" id="ARBA00022989"/>
    </source>
</evidence>
<accession>A0A437MLA5</accession>
<keyword evidence="3 6" id="KW-0812">Transmembrane</keyword>
<dbReference type="Proteomes" id="UP000282759">
    <property type="component" value="Unassembled WGS sequence"/>
</dbReference>
<dbReference type="NCBIfam" id="TIGR00765">
    <property type="entry name" value="yihY_not_rbn"/>
    <property type="match status" value="1"/>
</dbReference>
<dbReference type="Pfam" id="PF03631">
    <property type="entry name" value="Virul_fac_BrkB"/>
    <property type="match status" value="1"/>
</dbReference>
<sequence length="319" mass="35314">MQKFSLKNTWGLFRDTGKGFVENKVTKLSASLAYYTIFSLGPMLMVIIFLSNLLWREQAMEGLIYGQIKDLVGNKAALQIQEIIKNAAISGNNTFAAIVGFVTLLIGATTVFAEIQDSINAIWKLKVKTDRGWLILLKNRLLSFSLVVSMAFLLLVSLIINGLVEGFMGKLNHLFPHATVVLIYIVNLVISLIITASLFAIIFKVLPDAVIRWKDVVVGALFTASLFMLGRFAIAFYIGNSHPGSAYGTAGSIIVLLLWIYFSAIILYFGAVFTKYYAIRFGKEIAPDEYAVTTRVLQVESGKPTLQENERSDDSQGDN</sequence>
<dbReference type="PIRSF" id="PIRSF035875">
    <property type="entry name" value="RNase_BN"/>
    <property type="match status" value="1"/>
</dbReference>
<feature type="transmembrane region" description="Helical" evidence="6">
    <location>
        <begin position="250"/>
        <end position="273"/>
    </location>
</feature>
<dbReference type="PANTHER" id="PTHR30213:SF1">
    <property type="entry name" value="INNER MEMBRANE PROTEIN YHJD"/>
    <property type="match status" value="1"/>
</dbReference>
<dbReference type="EMBL" id="SACK01000008">
    <property type="protein sequence ID" value="RVT98431.1"/>
    <property type="molecule type" value="Genomic_DNA"/>
</dbReference>
<evidence type="ECO:0000313" key="8">
    <source>
        <dbReference type="Proteomes" id="UP000282759"/>
    </source>
</evidence>
<evidence type="ECO:0000256" key="1">
    <source>
        <dbReference type="ARBA" id="ARBA00004651"/>
    </source>
</evidence>
<gene>
    <name evidence="7" type="ORF">EOD41_16705</name>
</gene>
<dbReference type="InterPro" id="IPR017039">
    <property type="entry name" value="Virul_fac_BrkB"/>
</dbReference>
<feature type="transmembrane region" description="Helical" evidence="6">
    <location>
        <begin position="95"/>
        <end position="115"/>
    </location>
</feature>
<proteinExistence type="predicted"/>
<reference evidence="7 8" key="1">
    <citation type="submission" date="2019-01" db="EMBL/GenBank/DDBJ databases">
        <authorList>
            <person name="Chen W.-M."/>
        </authorList>
    </citation>
    <scope>NUCLEOTIDE SEQUENCE [LARGE SCALE GENOMIC DNA]</scope>
    <source>
        <strain evidence="7 8">YBJ-36</strain>
    </source>
</reference>
<comment type="subcellular location">
    <subcellularLocation>
        <location evidence="1">Cell membrane</location>
        <topology evidence="1">Multi-pass membrane protein</topology>
    </subcellularLocation>
</comment>
<feature type="transmembrane region" description="Helical" evidence="6">
    <location>
        <begin position="141"/>
        <end position="160"/>
    </location>
</feature>
<dbReference type="OrthoDB" id="9797028at2"/>
<evidence type="ECO:0000256" key="5">
    <source>
        <dbReference type="ARBA" id="ARBA00023136"/>
    </source>
</evidence>
<comment type="caution">
    <text evidence="7">The sequence shown here is derived from an EMBL/GenBank/DDBJ whole genome shotgun (WGS) entry which is preliminary data.</text>
</comment>
<evidence type="ECO:0000256" key="2">
    <source>
        <dbReference type="ARBA" id="ARBA00022475"/>
    </source>
</evidence>
<name>A0A437MLA5_9SPHI</name>
<feature type="transmembrane region" description="Helical" evidence="6">
    <location>
        <begin position="32"/>
        <end position="55"/>
    </location>
</feature>
<keyword evidence="5 6" id="KW-0472">Membrane</keyword>
<keyword evidence="2" id="KW-1003">Cell membrane</keyword>
<feature type="transmembrane region" description="Helical" evidence="6">
    <location>
        <begin position="180"/>
        <end position="203"/>
    </location>
</feature>
<evidence type="ECO:0000256" key="3">
    <source>
        <dbReference type="ARBA" id="ARBA00022692"/>
    </source>
</evidence>
<protein>
    <submittedName>
        <fullName evidence="7">YihY/virulence factor BrkB family protein</fullName>
    </submittedName>
</protein>